<dbReference type="Pfam" id="PF13561">
    <property type="entry name" value="adh_short_C2"/>
    <property type="match status" value="1"/>
</dbReference>
<dbReference type="PRINTS" id="PR00081">
    <property type="entry name" value="GDHRDH"/>
</dbReference>
<dbReference type="PANTHER" id="PTHR42760">
    <property type="entry name" value="SHORT-CHAIN DEHYDROGENASES/REDUCTASES FAMILY MEMBER"/>
    <property type="match status" value="1"/>
</dbReference>
<proteinExistence type="inferred from homology"/>
<accession>A0A1L7U914</accession>
<dbReference type="CDD" id="cd05233">
    <property type="entry name" value="SDR_c"/>
    <property type="match status" value="1"/>
</dbReference>
<organism evidence="4 5">
    <name type="scientific">Fusarium mangiferae</name>
    <name type="common">Mango malformation disease fungus</name>
    <dbReference type="NCBI Taxonomy" id="192010"/>
    <lineage>
        <taxon>Eukaryota</taxon>
        <taxon>Fungi</taxon>
        <taxon>Dikarya</taxon>
        <taxon>Ascomycota</taxon>
        <taxon>Pezizomycotina</taxon>
        <taxon>Sordariomycetes</taxon>
        <taxon>Hypocreomycetidae</taxon>
        <taxon>Hypocreales</taxon>
        <taxon>Nectriaceae</taxon>
        <taxon>Fusarium</taxon>
        <taxon>Fusarium fujikuroi species complex</taxon>
    </lineage>
</organism>
<reference evidence="5" key="1">
    <citation type="journal article" date="2016" name="Genome Biol. Evol.">
        <title>Comparative 'omics' of the Fusarium fujikuroi species complex highlights differences in genetic potential and metabolite synthesis.</title>
        <authorList>
            <person name="Niehaus E.-M."/>
            <person name="Muensterkoetter M."/>
            <person name="Proctor R.H."/>
            <person name="Brown D.W."/>
            <person name="Sharon A."/>
            <person name="Idan Y."/>
            <person name="Oren-Young L."/>
            <person name="Sieber C.M."/>
            <person name="Novak O."/>
            <person name="Pencik A."/>
            <person name="Tarkowska D."/>
            <person name="Hromadova K."/>
            <person name="Freeman S."/>
            <person name="Maymon M."/>
            <person name="Elazar M."/>
            <person name="Youssef S.A."/>
            <person name="El-Shabrawy E.S.M."/>
            <person name="Shalaby A.B.A."/>
            <person name="Houterman P."/>
            <person name="Brock N.L."/>
            <person name="Burkhardt I."/>
            <person name="Tsavkelova E.A."/>
            <person name="Dickschat J.S."/>
            <person name="Galuszka P."/>
            <person name="Gueldener U."/>
            <person name="Tudzynski B."/>
        </authorList>
    </citation>
    <scope>NUCLEOTIDE SEQUENCE [LARGE SCALE GENOMIC DNA]</scope>
    <source>
        <strain evidence="5">MRC7560</strain>
    </source>
</reference>
<evidence type="ECO:0000256" key="3">
    <source>
        <dbReference type="ARBA" id="ARBA00023002"/>
    </source>
</evidence>
<comment type="similarity">
    <text evidence="1">Belongs to the short-chain dehydrogenases/reductases (SDR) family.</text>
</comment>
<name>A0A1L7U914_FUSMA</name>
<keyword evidence="5" id="KW-1185">Reference proteome</keyword>
<dbReference type="PROSITE" id="PS00061">
    <property type="entry name" value="ADH_SHORT"/>
    <property type="match status" value="1"/>
</dbReference>
<dbReference type="PANTHER" id="PTHR42760:SF115">
    <property type="entry name" value="3-OXOACYL-[ACYL-CARRIER-PROTEIN] REDUCTASE FABG"/>
    <property type="match status" value="1"/>
</dbReference>
<dbReference type="InterPro" id="IPR002347">
    <property type="entry name" value="SDR_fam"/>
</dbReference>
<evidence type="ECO:0000256" key="1">
    <source>
        <dbReference type="ARBA" id="ARBA00006484"/>
    </source>
</evidence>
<dbReference type="EMBL" id="FCQH01000019">
    <property type="protein sequence ID" value="CVL07228.1"/>
    <property type="molecule type" value="Genomic_DNA"/>
</dbReference>
<dbReference type="Gene3D" id="3.40.50.720">
    <property type="entry name" value="NAD(P)-binding Rossmann-like Domain"/>
    <property type="match status" value="1"/>
</dbReference>
<dbReference type="AlphaFoldDB" id="A0A1L7U914"/>
<dbReference type="PRINTS" id="PR00080">
    <property type="entry name" value="SDRFAMILY"/>
</dbReference>
<comment type="caution">
    <text evidence="4">The sequence shown here is derived from an EMBL/GenBank/DDBJ whole genome shotgun (WGS) entry which is preliminary data.</text>
</comment>
<dbReference type="SUPFAM" id="SSF51735">
    <property type="entry name" value="NAD(P)-binding Rossmann-fold domains"/>
    <property type="match status" value="1"/>
</dbReference>
<dbReference type="InterPro" id="IPR036291">
    <property type="entry name" value="NAD(P)-bd_dom_sf"/>
</dbReference>
<dbReference type="FunFam" id="3.40.50.720:FF:000084">
    <property type="entry name" value="Short-chain dehydrogenase reductase"/>
    <property type="match status" value="1"/>
</dbReference>
<dbReference type="Proteomes" id="UP000184255">
    <property type="component" value="Unassembled WGS sequence"/>
</dbReference>
<dbReference type="GeneID" id="65094581"/>
<sequence length="274" mass="28668">MESCSTHPDLAGKVALIMGIGQTQTASKESELWGNGAAIAYALSNNGVTIFGCDLNLEAAKLTESRLPGPCDVMTANVTSSSDVKAVVDACFSKHGRIDILINNVGFPVAGSASTLSEEAWDDQMAVNLKSVFLACKHVLPIMENQGSGSIVNNASIAGLRSLSKPQIAYNAAKAAVVHFTQVTATEYAPKGIRLNCVAPGIMLTPLIQSWENSEDSEQKKMYNKIMSSNVPLGALGDAFDVANAVSFLSSNAAKYITGHTIVVDGGLTITTAV</sequence>
<dbReference type="GO" id="GO:0016616">
    <property type="term" value="F:oxidoreductase activity, acting on the CH-OH group of donors, NAD or NADP as acceptor"/>
    <property type="evidence" value="ECO:0007669"/>
    <property type="project" value="TreeGrafter"/>
</dbReference>
<gene>
    <name evidence="4" type="ORF">FMAN_15340</name>
</gene>
<evidence type="ECO:0000256" key="2">
    <source>
        <dbReference type="ARBA" id="ARBA00022857"/>
    </source>
</evidence>
<keyword evidence="3" id="KW-0560">Oxidoreductase</keyword>
<protein>
    <submittedName>
        <fullName evidence="4">Related to short-chain alcohol dehydrogenase</fullName>
    </submittedName>
</protein>
<dbReference type="VEuPathDB" id="FungiDB:FMAN_15340"/>
<dbReference type="InterPro" id="IPR020904">
    <property type="entry name" value="Sc_DH/Rdtase_CS"/>
</dbReference>
<evidence type="ECO:0000313" key="4">
    <source>
        <dbReference type="EMBL" id="CVL07228.1"/>
    </source>
</evidence>
<keyword evidence="2" id="KW-0521">NADP</keyword>
<dbReference type="RefSeq" id="XP_041690365.1">
    <property type="nucleotide sequence ID" value="XM_041824935.1"/>
</dbReference>
<evidence type="ECO:0000313" key="5">
    <source>
        <dbReference type="Proteomes" id="UP000184255"/>
    </source>
</evidence>